<evidence type="ECO:0000259" key="3">
    <source>
        <dbReference type="Pfam" id="PF00534"/>
    </source>
</evidence>
<sequence>MDEQAKRGRGVRIVRLANFVTESSGGLRTALRELGTGYAAAGHESVLVVPGRRDADEETGQGRVVTVASPAVPGMGGYRVILDRRRLARLLRGLRPDRLEISDRTTLRWTGAWARRYGVRTVMVSHESLDGLLRLLPGGHRRLADRLNAGTAGTHDRVLCTTSWAAAEFHRIGARNVVQVPLGVDLEHFRPDRYDLRLRAEHARQDELLLLHCGRLSPEKRPERSLAALAALRARGVPAVLVVVGDGPRRVGLEAVAARDGLPVRFLRYVGDRDRLAGLLASADVVLAPGPVETFGLAALEALASGTPVVASAESALPEVLGGAGMAAPGEGPAYADAVLELANRPADRRRTAARRQAERYPWSAAVAGFLSAHDLGSGVPAATSGGR</sequence>
<keyword evidence="6" id="KW-1185">Reference proteome</keyword>
<dbReference type="EMBL" id="JADPUN010000142">
    <property type="protein sequence ID" value="MBF9129978.1"/>
    <property type="molecule type" value="Genomic_DNA"/>
</dbReference>
<reference evidence="5 6" key="1">
    <citation type="submission" date="2020-11" db="EMBL/GenBank/DDBJ databases">
        <title>A novel isolate from a Black sea contaminated sediment with potential to produce alkanes: Plantactinospora alkalitolerans sp. nov.</title>
        <authorList>
            <person name="Carro L."/>
            <person name="Veyisoglu A."/>
            <person name="Guven K."/>
            <person name="Schumann P."/>
            <person name="Klenk H.-P."/>
            <person name="Sahin N."/>
        </authorList>
    </citation>
    <scope>NUCLEOTIDE SEQUENCE [LARGE SCALE GENOMIC DNA]</scope>
    <source>
        <strain evidence="5 6">S1510</strain>
    </source>
</reference>
<dbReference type="InterPro" id="IPR001296">
    <property type="entry name" value="Glyco_trans_1"/>
</dbReference>
<organism evidence="5 6">
    <name type="scientific">Plantactinospora alkalitolerans</name>
    <dbReference type="NCBI Taxonomy" id="2789879"/>
    <lineage>
        <taxon>Bacteria</taxon>
        <taxon>Bacillati</taxon>
        <taxon>Actinomycetota</taxon>
        <taxon>Actinomycetes</taxon>
        <taxon>Micromonosporales</taxon>
        <taxon>Micromonosporaceae</taxon>
        <taxon>Plantactinospora</taxon>
    </lineage>
</organism>
<name>A0ABS0GUU2_9ACTN</name>
<feature type="domain" description="Glycosyltransferase subfamily 4-like N-terminal" evidence="4">
    <location>
        <begin position="25"/>
        <end position="187"/>
    </location>
</feature>
<evidence type="ECO:0000313" key="5">
    <source>
        <dbReference type="EMBL" id="MBF9129978.1"/>
    </source>
</evidence>
<evidence type="ECO:0000256" key="2">
    <source>
        <dbReference type="ARBA" id="ARBA00022679"/>
    </source>
</evidence>
<proteinExistence type="predicted"/>
<dbReference type="Pfam" id="PF00534">
    <property type="entry name" value="Glycos_transf_1"/>
    <property type="match status" value="1"/>
</dbReference>
<evidence type="ECO:0000259" key="4">
    <source>
        <dbReference type="Pfam" id="PF13439"/>
    </source>
</evidence>
<keyword evidence="1" id="KW-0328">Glycosyltransferase</keyword>
<dbReference type="Pfam" id="PF13439">
    <property type="entry name" value="Glyco_transf_4"/>
    <property type="match status" value="1"/>
</dbReference>
<dbReference type="Proteomes" id="UP000638560">
    <property type="component" value="Unassembled WGS sequence"/>
</dbReference>
<accession>A0ABS0GUU2</accession>
<evidence type="ECO:0000313" key="6">
    <source>
        <dbReference type="Proteomes" id="UP000638560"/>
    </source>
</evidence>
<dbReference type="SUPFAM" id="SSF53756">
    <property type="entry name" value="UDP-Glycosyltransferase/glycogen phosphorylase"/>
    <property type="match status" value="1"/>
</dbReference>
<protein>
    <submittedName>
        <fullName evidence="5">Glycosyltransferase</fullName>
    </submittedName>
</protein>
<gene>
    <name evidence="5" type="ORF">I0C86_13550</name>
</gene>
<dbReference type="Gene3D" id="3.40.50.2000">
    <property type="entry name" value="Glycogen Phosphorylase B"/>
    <property type="match status" value="2"/>
</dbReference>
<keyword evidence="2" id="KW-0808">Transferase</keyword>
<feature type="domain" description="Glycosyl transferase family 1" evidence="3">
    <location>
        <begin position="201"/>
        <end position="352"/>
    </location>
</feature>
<comment type="caution">
    <text evidence="5">The sequence shown here is derived from an EMBL/GenBank/DDBJ whole genome shotgun (WGS) entry which is preliminary data.</text>
</comment>
<dbReference type="PANTHER" id="PTHR45947">
    <property type="entry name" value="SULFOQUINOVOSYL TRANSFERASE SQD2"/>
    <property type="match status" value="1"/>
</dbReference>
<evidence type="ECO:0000256" key="1">
    <source>
        <dbReference type="ARBA" id="ARBA00022676"/>
    </source>
</evidence>
<dbReference type="InterPro" id="IPR028098">
    <property type="entry name" value="Glyco_trans_4-like_N"/>
</dbReference>
<dbReference type="InterPro" id="IPR050194">
    <property type="entry name" value="Glycosyltransferase_grp1"/>
</dbReference>
<dbReference type="PANTHER" id="PTHR45947:SF3">
    <property type="entry name" value="SULFOQUINOVOSYL TRANSFERASE SQD2"/>
    <property type="match status" value="1"/>
</dbReference>